<proteinExistence type="inferred from homology"/>
<sequence length="468" mass="54328">MEDTSTEYLNLTMTLKCICNICTCGRHYCKHQDCTFIHPGAKTEPVTEYSARYTEHELGKVESFRPKHAPLPDGKMECKSIQREDFQPYQLEKKWVRPQEIWQKPPGTIDNLTSYNITYTGRQSAPVRPIRHDKLTLSVGKFEGEPTYRADYKKWDKIPSKKYGPVYSWSPPTQKLANESTFTRDFKYNYEPPRKSMRPEILSKIEPPLEDKTGYREDYVAHSLPPKVLKEKQTYNLPAVPLDCLTTSRHDYQGQSGPRTLSYKPKLTPVCAQEPFPDMTTFKQDFCEWPTEKRSIRQPTQYVKPPGKVEQDTVHKLTYKEFPVQHTTSYRPKTSHRPLGNIESNTSYNTDYKRFDVPPVRISKKESYAPPEVPFQGISTHQAHFIEHPRTQTKSFKPTSFQRTDEAPLDDSTMYRNEYTPKEVPVCPIIFLNTDKSLYEFEGNSKTGHQLYKPLSSLQSKRAQLVAA</sequence>
<dbReference type="Pfam" id="PF05217">
    <property type="entry name" value="SAXO1-2"/>
    <property type="match status" value="1"/>
</dbReference>
<name>A0AA36FCI9_OCTVU</name>
<gene>
    <name evidence="3" type="ORF">OCTVUL_1B014042</name>
</gene>
<dbReference type="Proteomes" id="UP001162480">
    <property type="component" value="Chromosome 15"/>
</dbReference>
<accession>A0AA36FCI9</accession>
<reference evidence="3" key="1">
    <citation type="submission" date="2023-08" db="EMBL/GenBank/DDBJ databases">
        <authorList>
            <person name="Alioto T."/>
            <person name="Alioto T."/>
            <person name="Gomez Garrido J."/>
        </authorList>
    </citation>
    <scope>NUCLEOTIDE SEQUENCE</scope>
</reference>
<evidence type="ECO:0000256" key="1">
    <source>
        <dbReference type="ARBA" id="ARBA00008738"/>
    </source>
</evidence>
<dbReference type="AlphaFoldDB" id="A0AA36FCI9"/>
<organism evidence="3 4">
    <name type="scientific">Octopus vulgaris</name>
    <name type="common">Common octopus</name>
    <dbReference type="NCBI Taxonomy" id="6645"/>
    <lineage>
        <taxon>Eukaryota</taxon>
        <taxon>Metazoa</taxon>
        <taxon>Spiralia</taxon>
        <taxon>Lophotrochozoa</taxon>
        <taxon>Mollusca</taxon>
        <taxon>Cephalopoda</taxon>
        <taxon>Coleoidea</taxon>
        <taxon>Octopodiformes</taxon>
        <taxon>Octopoda</taxon>
        <taxon>Incirrata</taxon>
        <taxon>Octopodidae</taxon>
        <taxon>Octopus</taxon>
    </lineage>
</organism>
<protein>
    <recommendedName>
        <fullName evidence="5">Stabilizer of axonemal microtubules 2</fullName>
    </recommendedName>
</protein>
<dbReference type="GO" id="GO:0005814">
    <property type="term" value="C:centriole"/>
    <property type="evidence" value="ECO:0007669"/>
    <property type="project" value="TreeGrafter"/>
</dbReference>
<dbReference type="PANTHER" id="PTHR31516:SF17">
    <property type="entry name" value="STABILIZER OF AXONEMAL MICROTUBULES 2"/>
    <property type="match status" value="1"/>
</dbReference>
<dbReference type="EMBL" id="OX597828">
    <property type="protein sequence ID" value="CAI9734046.1"/>
    <property type="molecule type" value="Genomic_DNA"/>
</dbReference>
<evidence type="ECO:0000313" key="3">
    <source>
        <dbReference type="EMBL" id="CAI9734046.1"/>
    </source>
</evidence>
<dbReference type="InterPro" id="IPR033336">
    <property type="entry name" value="SAXO1/2"/>
</dbReference>
<feature type="region of interest" description="Disordered" evidence="2">
    <location>
        <begin position="327"/>
        <end position="347"/>
    </location>
</feature>
<comment type="similarity">
    <text evidence="1">Belongs to the FAM154 family.</text>
</comment>
<dbReference type="GO" id="GO:0005879">
    <property type="term" value="C:axonemal microtubule"/>
    <property type="evidence" value="ECO:0007669"/>
    <property type="project" value="TreeGrafter"/>
</dbReference>
<dbReference type="GO" id="GO:0036064">
    <property type="term" value="C:ciliary basal body"/>
    <property type="evidence" value="ECO:0007669"/>
    <property type="project" value="TreeGrafter"/>
</dbReference>
<evidence type="ECO:0000256" key="2">
    <source>
        <dbReference type="SAM" id="MobiDB-lite"/>
    </source>
</evidence>
<dbReference type="GO" id="GO:0008017">
    <property type="term" value="F:microtubule binding"/>
    <property type="evidence" value="ECO:0007669"/>
    <property type="project" value="InterPro"/>
</dbReference>
<dbReference type="PANTHER" id="PTHR31516">
    <property type="entry name" value="STABILIZER OF AXONEMAL MICROTUBULES 2"/>
    <property type="match status" value="1"/>
</dbReference>
<evidence type="ECO:0000313" key="4">
    <source>
        <dbReference type="Proteomes" id="UP001162480"/>
    </source>
</evidence>
<dbReference type="GO" id="GO:0036126">
    <property type="term" value="C:sperm flagellum"/>
    <property type="evidence" value="ECO:0007669"/>
    <property type="project" value="TreeGrafter"/>
</dbReference>
<keyword evidence="4" id="KW-1185">Reference proteome</keyword>
<evidence type="ECO:0008006" key="5">
    <source>
        <dbReference type="Google" id="ProtNLM"/>
    </source>
</evidence>